<feature type="transmembrane region" description="Helical" evidence="1">
    <location>
        <begin position="133"/>
        <end position="162"/>
    </location>
</feature>
<organism evidence="3 4">
    <name type="scientific">Hartmannibacter diazotrophicus</name>
    <dbReference type="NCBI Taxonomy" id="1482074"/>
    <lineage>
        <taxon>Bacteria</taxon>
        <taxon>Pseudomonadati</taxon>
        <taxon>Pseudomonadota</taxon>
        <taxon>Alphaproteobacteria</taxon>
        <taxon>Hyphomicrobiales</taxon>
        <taxon>Pleomorphomonadaceae</taxon>
        <taxon>Hartmannibacter</taxon>
    </lineage>
</organism>
<geneLocation type="plasmid" evidence="4">
    <name>hdiap1</name>
</geneLocation>
<dbReference type="GO" id="GO:0004016">
    <property type="term" value="F:adenylate cyclase activity"/>
    <property type="evidence" value="ECO:0007669"/>
    <property type="project" value="UniProtKB-EC"/>
</dbReference>
<feature type="domain" description="Guanylate cyclase" evidence="2">
    <location>
        <begin position="272"/>
        <end position="399"/>
    </location>
</feature>
<gene>
    <name evidence="3" type="primary">cyaA_7</name>
    <name evidence="3" type="ORF">HDIA_P0071</name>
</gene>
<reference evidence="4" key="1">
    <citation type="submission" date="2017-09" db="EMBL/GenBank/DDBJ databases">
        <title>Genome sequence of Nannocystis excedens DSM 71.</title>
        <authorList>
            <person name="Blom J."/>
        </authorList>
    </citation>
    <scope>NUCLEOTIDE SEQUENCE [LARGE SCALE GENOMIC DNA]</scope>
    <source>
        <strain evidence="4">type strain: E19</strain>
        <plasmid evidence="4">hdiap1</plasmid>
    </source>
</reference>
<dbReference type="InterPro" id="IPR001054">
    <property type="entry name" value="A/G_cyclase"/>
</dbReference>
<feature type="transmembrane region" description="Helical" evidence="1">
    <location>
        <begin position="64"/>
        <end position="81"/>
    </location>
</feature>
<dbReference type="SMART" id="SM00044">
    <property type="entry name" value="CYCc"/>
    <property type="match status" value="1"/>
</dbReference>
<protein>
    <submittedName>
        <fullName evidence="3">Adenylate cyclase 1</fullName>
        <ecNumber evidence="3">4.6.1.1</ecNumber>
    </submittedName>
</protein>
<dbReference type="RefSeq" id="WP_099559197.1">
    <property type="nucleotide sequence ID" value="NZ_LT960615.1"/>
</dbReference>
<dbReference type="Proteomes" id="UP000223606">
    <property type="component" value="Plasmid HDIAp1"/>
</dbReference>
<dbReference type="KEGG" id="hdi:HDIA_P0071"/>
<feature type="transmembrane region" description="Helical" evidence="1">
    <location>
        <begin position="38"/>
        <end position="58"/>
    </location>
</feature>
<dbReference type="EMBL" id="LT960615">
    <property type="protein sequence ID" value="SON58480.1"/>
    <property type="molecule type" value="Genomic_DNA"/>
</dbReference>
<feature type="transmembrane region" description="Helical" evidence="1">
    <location>
        <begin position="208"/>
        <end position="225"/>
    </location>
</feature>
<dbReference type="AlphaFoldDB" id="A0A2C9DE46"/>
<keyword evidence="1" id="KW-0812">Transmembrane</keyword>
<dbReference type="OrthoDB" id="9789782at2"/>
<sequence length="449" mass="49113">MLISRAMTDMKIPSSKKYKISQVAENALAEAQRHGFRLAIIGRTIAIVTLSFNFLAGYHFPVNIAIWLFTLTIAISGLLWLKTADTRLERLSRFASFFIDAIIISIIITFAPLSSGDDIPQNLVFFTARDQYYFIVISASILTLSPSLVLFTGGCCALGLALSTAWIKAGMPITLTFADLPLAPSREIFYSIVLNPNFFGMESRIEQVLIIVAVTIIAAIAIYGVRSIVLARVSAEETRGQMQHLFGKYVPATVIADLQSDGQLAPQLRDATLLFADIEGFTALSEKLPPADVVKLLNEIFAMVSQAITMRGGLIVNYFGDAVMASFNAPLPLDKHALNAVMAARDITEALNNSEFLHHRLRMRIGIASGPVAAGTVGSEERLSFTLYGDTVNVAQRLEALNKEFGTNCLISEATYSMVCGRIDSLRPLGMHSLRNRLHGVNVYSLELN</sequence>
<dbReference type="GO" id="GO:0009190">
    <property type="term" value="P:cyclic nucleotide biosynthetic process"/>
    <property type="evidence" value="ECO:0007669"/>
    <property type="project" value="InterPro"/>
</dbReference>
<dbReference type="PROSITE" id="PS50125">
    <property type="entry name" value="GUANYLATE_CYCLASE_2"/>
    <property type="match status" value="1"/>
</dbReference>
<dbReference type="CDD" id="cd07302">
    <property type="entry name" value="CHD"/>
    <property type="match status" value="1"/>
</dbReference>
<accession>A0A2C9DE46</accession>
<evidence type="ECO:0000256" key="1">
    <source>
        <dbReference type="SAM" id="Phobius"/>
    </source>
</evidence>
<name>A0A2C9DE46_9HYPH</name>
<keyword evidence="1" id="KW-1133">Transmembrane helix</keyword>
<dbReference type="Pfam" id="PF00211">
    <property type="entry name" value="Guanylate_cyc"/>
    <property type="match status" value="1"/>
</dbReference>
<keyword evidence="3" id="KW-0614">Plasmid</keyword>
<proteinExistence type="predicted"/>
<dbReference type="Gene3D" id="3.30.70.1230">
    <property type="entry name" value="Nucleotide cyclase"/>
    <property type="match status" value="1"/>
</dbReference>
<dbReference type="PANTHER" id="PTHR43081:SF1">
    <property type="entry name" value="ADENYLATE CYCLASE, TERMINAL-DIFFERENTIATION SPECIFIC"/>
    <property type="match status" value="1"/>
</dbReference>
<dbReference type="InterPro" id="IPR050697">
    <property type="entry name" value="Adenylyl/Guanylyl_Cyclase_3/4"/>
</dbReference>
<dbReference type="PANTHER" id="PTHR43081">
    <property type="entry name" value="ADENYLATE CYCLASE, TERMINAL-DIFFERENTIATION SPECIFIC-RELATED"/>
    <property type="match status" value="1"/>
</dbReference>
<keyword evidence="4" id="KW-1185">Reference proteome</keyword>
<dbReference type="EC" id="4.6.1.1" evidence="3"/>
<dbReference type="InterPro" id="IPR029787">
    <property type="entry name" value="Nucleotide_cyclase"/>
</dbReference>
<keyword evidence="3" id="KW-0456">Lyase</keyword>
<dbReference type="GO" id="GO:0035556">
    <property type="term" value="P:intracellular signal transduction"/>
    <property type="evidence" value="ECO:0007669"/>
    <property type="project" value="InterPro"/>
</dbReference>
<dbReference type="SUPFAM" id="SSF55073">
    <property type="entry name" value="Nucleotide cyclase"/>
    <property type="match status" value="1"/>
</dbReference>
<feature type="transmembrane region" description="Helical" evidence="1">
    <location>
        <begin position="93"/>
        <end position="113"/>
    </location>
</feature>
<evidence type="ECO:0000259" key="2">
    <source>
        <dbReference type="PROSITE" id="PS50125"/>
    </source>
</evidence>
<evidence type="ECO:0000313" key="3">
    <source>
        <dbReference type="EMBL" id="SON58480.1"/>
    </source>
</evidence>
<keyword evidence="1" id="KW-0472">Membrane</keyword>
<evidence type="ECO:0000313" key="4">
    <source>
        <dbReference type="Proteomes" id="UP000223606"/>
    </source>
</evidence>